<proteinExistence type="predicted"/>
<evidence type="ECO:0000313" key="2">
    <source>
        <dbReference type="EMBL" id="KNZ61796.1"/>
    </source>
</evidence>
<protein>
    <submittedName>
        <fullName evidence="2">Uncharacterized protein</fullName>
    </submittedName>
</protein>
<dbReference type="AlphaFoldDB" id="A0A0L6VLZ8"/>
<comment type="caution">
    <text evidence="2">The sequence shown here is derived from an EMBL/GenBank/DDBJ whole genome shotgun (WGS) entry which is preliminary data.</text>
</comment>
<gene>
    <name evidence="2" type="ORF">VP01_1356g3</name>
</gene>
<sequence>MYKGAEAEYNPPVGKTPGKSQRGLQDHNICSSTTHPWEYSRRLHHRTAPLNYGLILCIPESLSSASHEHLRVSPEYIQTPKSSGFFTQSSQVTQKYPSHPEVSKSPRSIFSLRSLFSSISWTQHKANKRPFYTVLKFFLAENSSQKRFISPLALLNLQLSGPPLLDCPPIMPAVFISFLSIGLTSTSLEVQLSYCPILLDPLMRLFQPINCPHLLHQYSLSLTSTMFQPSSYPNSTLWTVTVHQSLVESLLEKFWSNDRSFLGVSACHFQVAEQVLFAVNTYQTPFQSTLSTIIAQLISLKPLALLVLDIDPPHHCAQIQILFNLKLVACSKKHLMPNDGIVLYR</sequence>
<accession>A0A0L6VLZ8</accession>
<evidence type="ECO:0000256" key="1">
    <source>
        <dbReference type="SAM" id="MobiDB-lite"/>
    </source>
</evidence>
<name>A0A0L6VLZ8_9BASI</name>
<dbReference type="VEuPathDB" id="FungiDB:VP01_1356g3"/>
<keyword evidence="3" id="KW-1185">Reference proteome</keyword>
<feature type="region of interest" description="Disordered" evidence="1">
    <location>
        <begin position="1"/>
        <end position="25"/>
    </location>
</feature>
<reference evidence="2 3" key="1">
    <citation type="submission" date="2015-08" db="EMBL/GenBank/DDBJ databases">
        <title>Next Generation Sequencing and Analysis of the Genome of Puccinia sorghi L Schw, the Causal Agent of Maize Common Rust.</title>
        <authorList>
            <person name="Rochi L."/>
            <person name="Burguener G."/>
            <person name="Darino M."/>
            <person name="Turjanski A."/>
            <person name="Kreff E."/>
            <person name="Dieguez M.J."/>
            <person name="Sacco F."/>
        </authorList>
    </citation>
    <scope>NUCLEOTIDE SEQUENCE [LARGE SCALE GENOMIC DNA]</scope>
    <source>
        <strain evidence="2 3">RO10H11247</strain>
    </source>
</reference>
<evidence type="ECO:0000313" key="3">
    <source>
        <dbReference type="Proteomes" id="UP000037035"/>
    </source>
</evidence>
<dbReference type="EMBL" id="LAVV01003965">
    <property type="protein sequence ID" value="KNZ61796.1"/>
    <property type="molecule type" value="Genomic_DNA"/>
</dbReference>
<organism evidence="2 3">
    <name type="scientific">Puccinia sorghi</name>
    <dbReference type="NCBI Taxonomy" id="27349"/>
    <lineage>
        <taxon>Eukaryota</taxon>
        <taxon>Fungi</taxon>
        <taxon>Dikarya</taxon>
        <taxon>Basidiomycota</taxon>
        <taxon>Pucciniomycotina</taxon>
        <taxon>Pucciniomycetes</taxon>
        <taxon>Pucciniales</taxon>
        <taxon>Pucciniaceae</taxon>
        <taxon>Puccinia</taxon>
    </lineage>
</organism>
<dbReference type="Proteomes" id="UP000037035">
    <property type="component" value="Unassembled WGS sequence"/>
</dbReference>